<feature type="transmembrane region" description="Helical" evidence="7">
    <location>
        <begin position="496"/>
        <end position="518"/>
    </location>
</feature>
<evidence type="ECO:0000256" key="2">
    <source>
        <dbReference type="ARBA" id="ARBA00005982"/>
    </source>
</evidence>
<protein>
    <submittedName>
        <fullName evidence="8">Uncharacterized protein</fullName>
    </submittedName>
</protein>
<evidence type="ECO:0000256" key="5">
    <source>
        <dbReference type="ARBA" id="ARBA00023136"/>
    </source>
</evidence>
<evidence type="ECO:0000256" key="7">
    <source>
        <dbReference type="SAM" id="Phobius"/>
    </source>
</evidence>
<dbReference type="EMBL" id="JBJKBG010000010">
    <property type="protein sequence ID" value="KAL3718844.1"/>
    <property type="molecule type" value="Genomic_DNA"/>
</dbReference>
<reference evidence="8 9" key="1">
    <citation type="submission" date="2024-11" db="EMBL/GenBank/DDBJ databases">
        <title>Chromosome-level genome assembly of Eucalyptus globulus Labill. provides insights into its genome evolution.</title>
        <authorList>
            <person name="Li X."/>
        </authorList>
    </citation>
    <scope>NUCLEOTIDE SEQUENCE [LARGE SCALE GENOMIC DNA]</scope>
    <source>
        <strain evidence="8">CL2024</strain>
        <tissue evidence="8">Fresh tender leaves</tissue>
    </source>
</reference>
<keyword evidence="9" id="KW-1185">Reference proteome</keyword>
<dbReference type="AlphaFoldDB" id="A0ABD3IXE8"/>
<comment type="subcellular location">
    <subcellularLocation>
        <location evidence="1">Membrane</location>
        <topology evidence="1">Multi-pass membrane protein</topology>
    </subcellularLocation>
</comment>
<feature type="region of interest" description="Disordered" evidence="6">
    <location>
        <begin position="562"/>
        <end position="583"/>
    </location>
</feature>
<evidence type="ECO:0000256" key="4">
    <source>
        <dbReference type="ARBA" id="ARBA00022989"/>
    </source>
</evidence>
<dbReference type="Pfam" id="PF00854">
    <property type="entry name" value="PTR2"/>
    <property type="match status" value="1"/>
</dbReference>
<feature type="transmembrane region" description="Helical" evidence="7">
    <location>
        <begin position="413"/>
        <end position="434"/>
    </location>
</feature>
<keyword evidence="3 7" id="KW-0812">Transmembrane</keyword>
<feature type="transmembrane region" description="Helical" evidence="7">
    <location>
        <begin position="538"/>
        <end position="559"/>
    </location>
</feature>
<feature type="transmembrane region" description="Helical" evidence="7">
    <location>
        <begin position="454"/>
        <end position="475"/>
    </location>
</feature>
<feature type="transmembrane region" description="Helical" evidence="7">
    <location>
        <begin position="186"/>
        <end position="208"/>
    </location>
</feature>
<sequence>MESSASSKAKCITGNIGEAELKFCDTESKRAGWNTFPFIIGAMALLMLAGTGWMANLIVYLIQEFHMNRIDAAQTFNVVNGCFCLLPILGAIIADSFLGCFLVASISSFIASMGIVLVSLTATLNSLRPKLCGNNKSSSCKAPSNLQFAVLYAGIALATLGVSGVRFTIATFGANQFESQKDQSTFFNWIFFAQYAGFVLSGTLIVYIEDSVSWSLGFWLCVGANFIGLVVFIAGKNRYYRHETPQGSPILSLARVLVASIRKRKLQLPLTSDEFYYGPHGQDKEVDVSAGKNFRFLNRAAVKIDGDTESDNSIAKPWRLCTVQQVEDLKCVVKMLPLWSSSIFLSTPIAVQNSMTVLQALTMDCHLGPHFMIPAASVLVTIMISALVSLALIDRLRSRLPLWKKLTGSPPTIFHRIGVGHILNVLGLIVSALIESRRLSTAHLHHLQNVDNPAVPMSALWLFPQLILVGIGEAFHFPGQVSLYFQEFPANLSNSATAMVAATIGTAYYLSTVVVDLVRRSTGWLPENLNDGRLDCMYWLLAGLGMANFGYYLVCAKLYKGKDGSSSSSLPMTDDVGENKMRP</sequence>
<comment type="caution">
    <text evidence="8">The sequence shown here is derived from an EMBL/GenBank/DDBJ whole genome shotgun (WGS) entry which is preliminary data.</text>
</comment>
<dbReference type="InterPro" id="IPR000109">
    <property type="entry name" value="POT_fam"/>
</dbReference>
<dbReference type="Proteomes" id="UP001634007">
    <property type="component" value="Unassembled WGS sequence"/>
</dbReference>
<name>A0ABD3IXE8_EUCGL</name>
<dbReference type="PANTHER" id="PTHR11654">
    <property type="entry name" value="OLIGOPEPTIDE TRANSPORTER-RELATED"/>
    <property type="match status" value="1"/>
</dbReference>
<dbReference type="Gene3D" id="1.20.1250.20">
    <property type="entry name" value="MFS general substrate transporter like domains"/>
    <property type="match status" value="1"/>
</dbReference>
<dbReference type="SUPFAM" id="SSF103473">
    <property type="entry name" value="MFS general substrate transporter"/>
    <property type="match status" value="1"/>
</dbReference>
<comment type="similarity">
    <text evidence="2">Belongs to the major facilitator superfamily. Proton-dependent oligopeptide transporter (POT/PTR) (TC 2.A.17) family.</text>
</comment>
<feature type="transmembrane region" description="Helical" evidence="7">
    <location>
        <begin position="371"/>
        <end position="393"/>
    </location>
</feature>
<keyword evidence="4 7" id="KW-1133">Transmembrane helix</keyword>
<keyword evidence="5 7" id="KW-0472">Membrane</keyword>
<feature type="transmembrane region" description="Helical" evidence="7">
    <location>
        <begin position="74"/>
        <end position="94"/>
    </location>
</feature>
<feature type="transmembrane region" description="Helical" evidence="7">
    <location>
        <begin position="101"/>
        <end position="124"/>
    </location>
</feature>
<accession>A0ABD3IXE8</accession>
<evidence type="ECO:0000256" key="1">
    <source>
        <dbReference type="ARBA" id="ARBA00004141"/>
    </source>
</evidence>
<organism evidence="8 9">
    <name type="scientific">Eucalyptus globulus</name>
    <name type="common">Tasmanian blue gum</name>
    <dbReference type="NCBI Taxonomy" id="34317"/>
    <lineage>
        <taxon>Eukaryota</taxon>
        <taxon>Viridiplantae</taxon>
        <taxon>Streptophyta</taxon>
        <taxon>Embryophyta</taxon>
        <taxon>Tracheophyta</taxon>
        <taxon>Spermatophyta</taxon>
        <taxon>Magnoliopsida</taxon>
        <taxon>eudicotyledons</taxon>
        <taxon>Gunneridae</taxon>
        <taxon>Pentapetalae</taxon>
        <taxon>rosids</taxon>
        <taxon>malvids</taxon>
        <taxon>Myrtales</taxon>
        <taxon>Myrtaceae</taxon>
        <taxon>Myrtoideae</taxon>
        <taxon>Eucalypteae</taxon>
        <taxon>Eucalyptus</taxon>
    </lineage>
</organism>
<evidence type="ECO:0000313" key="9">
    <source>
        <dbReference type="Proteomes" id="UP001634007"/>
    </source>
</evidence>
<proteinExistence type="inferred from homology"/>
<feature type="transmembrane region" description="Helical" evidence="7">
    <location>
        <begin position="214"/>
        <end position="234"/>
    </location>
</feature>
<dbReference type="GO" id="GO:0016020">
    <property type="term" value="C:membrane"/>
    <property type="evidence" value="ECO:0007669"/>
    <property type="project" value="UniProtKB-SubCell"/>
</dbReference>
<gene>
    <name evidence="8" type="ORF">ACJRO7_003883</name>
</gene>
<evidence type="ECO:0000256" key="3">
    <source>
        <dbReference type="ARBA" id="ARBA00022692"/>
    </source>
</evidence>
<dbReference type="InterPro" id="IPR036259">
    <property type="entry name" value="MFS_trans_sf"/>
</dbReference>
<feature type="transmembrane region" description="Helical" evidence="7">
    <location>
        <begin position="144"/>
        <end position="165"/>
    </location>
</feature>
<feature type="transmembrane region" description="Helical" evidence="7">
    <location>
        <begin position="38"/>
        <end position="62"/>
    </location>
</feature>
<evidence type="ECO:0000313" key="8">
    <source>
        <dbReference type="EMBL" id="KAL3718844.1"/>
    </source>
</evidence>
<evidence type="ECO:0000256" key="6">
    <source>
        <dbReference type="SAM" id="MobiDB-lite"/>
    </source>
</evidence>